<gene>
    <name evidence="2" type="ORF">I2501_26345</name>
</gene>
<dbReference type="Proteomes" id="UP000657385">
    <property type="component" value="Unassembled WGS sequence"/>
</dbReference>
<evidence type="ECO:0000259" key="1">
    <source>
        <dbReference type="Pfam" id="PF13411"/>
    </source>
</evidence>
<evidence type="ECO:0000313" key="3">
    <source>
        <dbReference type="Proteomes" id="UP000657385"/>
    </source>
</evidence>
<organism evidence="2 3">
    <name type="scientific">Streptacidiphilus fuscans</name>
    <dbReference type="NCBI Taxonomy" id="2789292"/>
    <lineage>
        <taxon>Bacteria</taxon>
        <taxon>Bacillati</taxon>
        <taxon>Actinomycetota</taxon>
        <taxon>Actinomycetes</taxon>
        <taxon>Kitasatosporales</taxon>
        <taxon>Streptomycetaceae</taxon>
        <taxon>Streptacidiphilus</taxon>
    </lineage>
</organism>
<accession>A0A931BAA8</accession>
<dbReference type="InterPro" id="IPR036388">
    <property type="entry name" value="WH-like_DNA-bd_sf"/>
</dbReference>
<evidence type="ECO:0000313" key="2">
    <source>
        <dbReference type="EMBL" id="MBF9071547.1"/>
    </source>
</evidence>
<dbReference type="EMBL" id="JADPRT010000012">
    <property type="protein sequence ID" value="MBF9071547.1"/>
    <property type="molecule type" value="Genomic_DNA"/>
</dbReference>
<dbReference type="Gene3D" id="1.10.10.10">
    <property type="entry name" value="Winged helix-like DNA-binding domain superfamily/Winged helix DNA-binding domain"/>
    <property type="match status" value="1"/>
</dbReference>
<dbReference type="Pfam" id="PF04255">
    <property type="entry name" value="DUF433"/>
    <property type="match status" value="1"/>
</dbReference>
<proteinExistence type="predicted"/>
<dbReference type="RefSeq" id="WP_196196717.1">
    <property type="nucleotide sequence ID" value="NZ_JADPRT010000012.1"/>
</dbReference>
<comment type="caution">
    <text evidence="2">The sequence shown here is derived from an EMBL/GenBank/DDBJ whole genome shotgun (WGS) entry which is preliminary data.</text>
</comment>
<sequence>MSFPVDLAAVLSGASVSQLHNWRRTDLLRPEAKDNPVLYSFRDVVALRVFVKLRSEVPLQRVRKAMNRLKEWDLAEHPSAYRLLTDGDSIFLVEEDRAVDLVRKPGQRVLLSLEDAFAPFDNLQGRHVVDFRRPRPRLEVREQRLGGWPTVADTRVPYDTVAKLVSGGVDPADVARFYPAVTEQAARDAADFHQEVAQVRGRAA</sequence>
<reference evidence="2" key="1">
    <citation type="submission" date="2020-11" db="EMBL/GenBank/DDBJ databases">
        <title>Isolation and identification of active actinomycetes.</title>
        <authorList>
            <person name="Yu B."/>
        </authorList>
    </citation>
    <scope>NUCLEOTIDE SEQUENCE</scope>
    <source>
        <strain evidence="2">NEAU-YB345</strain>
    </source>
</reference>
<dbReference type="InterPro" id="IPR009057">
    <property type="entry name" value="Homeodomain-like_sf"/>
</dbReference>
<dbReference type="Pfam" id="PF13411">
    <property type="entry name" value="MerR_1"/>
    <property type="match status" value="1"/>
</dbReference>
<dbReference type="GO" id="GO:0003677">
    <property type="term" value="F:DNA binding"/>
    <property type="evidence" value="ECO:0007669"/>
    <property type="project" value="InterPro"/>
</dbReference>
<dbReference type="AlphaFoldDB" id="A0A931BAA8"/>
<protein>
    <submittedName>
        <fullName evidence="2">DUF433 domain-containing protein</fullName>
    </submittedName>
</protein>
<dbReference type="SUPFAM" id="SSF46689">
    <property type="entry name" value="Homeodomain-like"/>
    <property type="match status" value="1"/>
</dbReference>
<dbReference type="InterPro" id="IPR007367">
    <property type="entry name" value="DUF433"/>
</dbReference>
<dbReference type="InterPro" id="IPR000551">
    <property type="entry name" value="MerR-type_HTH_dom"/>
</dbReference>
<dbReference type="GO" id="GO:0006355">
    <property type="term" value="P:regulation of DNA-templated transcription"/>
    <property type="evidence" value="ECO:0007669"/>
    <property type="project" value="InterPro"/>
</dbReference>
<feature type="domain" description="HTH merR-type" evidence="1">
    <location>
        <begin position="8"/>
        <end position="67"/>
    </location>
</feature>
<dbReference type="Gene3D" id="1.10.1660.10">
    <property type="match status" value="1"/>
</dbReference>
<keyword evidence="3" id="KW-1185">Reference proteome</keyword>
<name>A0A931BAA8_9ACTN</name>